<comment type="caution">
    <text evidence="2">The sequence shown here is derived from an EMBL/GenBank/DDBJ whole genome shotgun (WGS) entry which is preliminary data.</text>
</comment>
<dbReference type="Proteomes" id="UP000572051">
    <property type="component" value="Unassembled WGS sequence"/>
</dbReference>
<sequence length="209" mass="22039">MATHVRAHAVPGRIPAAELRPRRLWYGVGAAVLAVSVIVGVAGFAVMLTRLLAAPDFVAEVRGPGEAVFTVDEDFGELGLYGSPVDWAKASCSVIAPSGRELDFDFPPYRWNWESGTENWNLTGAVVLTETGRHTLVCDGGDDTVYAVGDLGADGEGFTSNLLGALAWVVLVPSAGLALGGAVMLVTGARRNAHHRRLLAERTPPLGHT</sequence>
<organism evidence="2 3">
    <name type="scientific">Nocardiopsis aegyptia</name>
    <dbReference type="NCBI Taxonomy" id="220378"/>
    <lineage>
        <taxon>Bacteria</taxon>
        <taxon>Bacillati</taxon>
        <taxon>Actinomycetota</taxon>
        <taxon>Actinomycetes</taxon>
        <taxon>Streptosporangiales</taxon>
        <taxon>Nocardiopsidaceae</taxon>
        <taxon>Nocardiopsis</taxon>
    </lineage>
</organism>
<dbReference type="RefSeq" id="WP_179823417.1">
    <property type="nucleotide sequence ID" value="NZ_JACCFS010000001.1"/>
</dbReference>
<gene>
    <name evidence="2" type="ORF">HNR10_002561</name>
</gene>
<feature type="transmembrane region" description="Helical" evidence="1">
    <location>
        <begin position="24"/>
        <end position="48"/>
    </location>
</feature>
<keyword evidence="1" id="KW-1133">Transmembrane helix</keyword>
<feature type="transmembrane region" description="Helical" evidence="1">
    <location>
        <begin position="165"/>
        <end position="187"/>
    </location>
</feature>
<keyword evidence="3" id="KW-1185">Reference proteome</keyword>
<dbReference type="EMBL" id="JACCFS010000001">
    <property type="protein sequence ID" value="NYJ34680.1"/>
    <property type="molecule type" value="Genomic_DNA"/>
</dbReference>
<keyword evidence="1" id="KW-0472">Membrane</keyword>
<accession>A0A7Z0JAR1</accession>
<evidence type="ECO:0000313" key="3">
    <source>
        <dbReference type="Proteomes" id="UP000572051"/>
    </source>
</evidence>
<dbReference type="AlphaFoldDB" id="A0A7Z0JAR1"/>
<keyword evidence="1" id="KW-0812">Transmembrane</keyword>
<evidence type="ECO:0000256" key="1">
    <source>
        <dbReference type="SAM" id="Phobius"/>
    </source>
</evidence>
<protein>
    <submittedName>
        <fullName evidence="2">Uncharacterized protein</fullName>
    </submittedName>
</protein>
<name>A0A7Z0JAR1_9ACTN</name>
<evidence type="ECO:0000313" key="2">
    <source>
        <dbReference type="EMBL" id="NYJ34680.1"/>
    </source>
</evidence>
<proteinExistence type="predicted"/>
<reference evidence="2 3" key="1">
    <citation type="submission" date="2020-07" db="EMBL/GenBank/DDBJ databases">
        <title>Sequencing the genomes of 1000 actinobacteria strains.</title>
        <authorList>
            <person name="Klenk H.-P."/>
        </authorList>
    </citation>
    <scope>NUCLEOTIDE SEQUENCE [LARGE SCALE GENOMIC DNA]</scope>
    <source>
        <strain evidence="2 3">DSM 44442</strain>
    </source>
</reference>